<dbReference type="Gene3D" id="1.10.287.950">
    <property type="entry name" value="Methyl-accepting chemotaxis protein"/>
    <property type="match status" value="1"/>
</dbReference>
<evidence type="ECO:0000259" key="5">
    <source>
        <dbReference type="PROSITE" id="PS50111"/>
    </source>
</evidence>
<keyword evidence="1 2" id="KW-0807">Transducer</keyword>
<proteinExistence type="predicted"/>
<feature type="transmembrane region" description="Helical" evidence="4">
    <location>
        <begin position="12"/>
        <end position="29"/>
    </location>
</feature>
<dbReference type="RefSeq" id="WP_241369730.1">
    <property type="nucleotide sequence ID" value="NZ_JAKZFC010000004.1"/>
</dbReference>
<evidence type="ECO:0000256" key="4">
    <source>
        <dbReference type="SAM" id="Phobius"/>
    </source>
</evidence>
<feature type="transmembrane region" description="Helical" evidence="4">
    <location>
        <begin position="49"/>
        <end position="73"/>
    </location>
</feature>
<feature type="coiled-coil region" evidence="3">
    <location>
        <begin position="183"/>
        <end position="217"/>
    </location>
</feature>
<accession>A0ABS9UEW4</accession>
<feature type="domain" description="Methyl-accepting transducer" evidence="5">
    <location>
        <begin position="221"/>
        <end position="457"/>
    </location>
</feature>
<evidence type="ECO:0000313" key="7">
    <source>
        <dbReference type="Proteomes" id="UP001316087"/>
    </source>
</evidence>
<dbReference type="PANTHER" id="PTHR32089:SF112">
    <property type="entry name" value="LYSOZYME-LIKE PROTEIN-RELATED"/>
    <property type="match status" value="1"/>
</dbReference>
<dbReference type="PROSITE" id="PS50111">
    <property type="entry name" value="CHEMOTAXIS_TRANSDUC_2"/>
    <property type="match status" value="1"/>
</dbReference>
<feature type="transmembrane region" description="Helical" evidence="4">
    <location>
        <begin position="80"/>
        <end position="97"/>
    </location>
</feature>
<keyword evidence="4" id="KW-0472">Membrane</keyword>
<evidence type="ECO:0000256" key="2">
    <source>
        <dbReference type="PROSITE-ProRule" id="PRU00284"/>
    </source>
</evidence>
<keyword evidence="4" id="KW-0812">Transmembrane</keyword>
<name>A0ABS9UEW4_9BACL</name>
<dbReference type="Pfam" id="PF00015">
    <property type="entry name" value="MCPsignal"/>
    <property type="match status" value="1"/>
</dbReference>
<keyword evidence="4" id="KW-1133">Transmembrane helix</keyword>
<evidence type="ECO:0000313" key="6">
    <source>
        <dbReference type="EMBL" id="MCH7322665.1"/>
    </source>
</evidence>
<keyword evidence="7" id="KW-1185">Reference proteome</keyword>
<comment type="caution">
    <text evidence="6">The sequence shown here is derived from an EMBL/GenBank/DDBJ whole genome shotgun (WGS) entry which is preliminary data.</text>
</comment>
<organism evidence="6 7">
    <name type="scientific">Solibacillus palustris</name>
    <dbReference type="NCBI Taxonomy" id="2908203"/>
    <lineage>
        <taxon>Bacteria</taxon>
        <taxon>Bacillati</taxon>
        <taxon>Bacillota</taxon>
        <taxon>Bacilli</taxon>
        <taxon>Bacillales</taxon>
        <taxon>Caryophanaceae</taxon>
        <taxon>Solibacillus</taxon>
    </lineage>
</organism>
<keyword evidence="3" id="KW-0175">Coiled coil</keyword>
<feature type="transmembrane region" description="Helical" evidence="4">
    <location>
        <begin position="155"/>
        <end position="177"/>
    </location>
</feature>
<dbReference type="InterPro" id="IPR004089">
    <property type="entry name" value="MCPsignal_dom"/>
</dbReference>
<evidence type="ECO:0000256" key="1">
    <source>
        <dbReference type="ARBA" id="ARBA00023224"/>
    </source>
</evidence>
<reference evidence="6 7" key="1">
    <citation type="submission" date="2022-03" db="EMBL/GenBank/DDBJ databases">
        <authorList>
            <person name="Jo J.-H."/>
            <person name="Im W.-T."/>
        </authorList>
    </citation>
    <scope>NUCLEOTIDE SEQUENCE [LARGE SCALE GENOMIC DNA]</scope>
    <source>
        <strain evidence="6 7">MA9</strain>
    </source>
</reference>
<dbReference type="SMART" id="SM00283">
    <property type="entry name" value="MA"/>
    <property type="match status" value="1"/>
</dbReference>
<sequence>MNSKRNNSKTMLILTTFVVLLSIFAHLLHRQFHFLDGYLLLQGISNVVGGLYVMMNVLFVIPVVLLVITFLLYRKQHDALQLFMTLSLTFSSISIIAGGDGLTEYHFSIFMVVAMIASFQQVRYIIISTAIFTVHHLTGYFFFPQLLCGTEDYSFALLMIHAIFLVMTAVSTSIVIISTRKVETRLAADNDIAEQQLQQLLRQINEESNHLHELSAQIAIDSSASFDSSQNITNALSKFQQNAENEANSLTVSVRKNEESIQQLASIHERTENVTQNAKHSLERAALGKEKVNAVTNQMLVITDTVASIKHLIEILESQSINISNSLMVVHNISEQTKLLALNASIEAARAGDAGKGFSVVASEIRNLASSTQESVVKMDSVLEGIQLQIGKVAQQMQIGMEEIYKGDQFIRESEHAFETILKTISTLEQDIDHISNATKDVVNQTQLSSSLFSEIANMNGQSLQTVSIITDSARQQQTASQSLGQVITQLNAVTTQLKALTDQMHS</sequence>
<dbReference type="SUPFAM" id="SSF58104">
    <property type="entry name" value="Methyl-accepting chemotaxis protein (MCP) signaling domain"/>
    <property type="match status" value="1"/>
</dbReference>
<feature type="transmembrane region" description="Helical" evidence="4">
    <location>
        <begin position="124"/>
        <end position="143"/>
    </location>
</feature>
<dbReference type="Proteomes" id="UP001316087">
    <property type="component" value="Unassembled WGS sequence"/>
</dbReference>
<evidence type="ECO:0000256" key="3">
    <source>
        <dbReference type="SAM" id="Coils"/>
    </source>
</evidence>
<protein>
    <submittedName>
        <fullName evidence="6">Methyl-accepting chemotaxis protein</fullName>
    </submittedName>
</protein>
<gene>
    <name evidence="6" type="ORF">LZ480_12255</name>
</gene>
<dbReference type="PANTHER" id="PTHR32089">
    <property type="entry name" value="METHYL-ACCEPTING CHEMOTAXIS PROTEIN MCPB"/>
    <property type="match status" value="1"/>
</dbReference>
<dbReference type="EMBL" id="JAKZFC010000004">
    <property type="protein sequence ID" value="MCH7322665.1"/>
    <property type="molecule type" value="Genomic_DNA"/>
</dbReference>